<sequence length="253" mass="28439">MPWVDFRTDSAISADVLQQNSAPSALCITQKARKIRFMDIGQIIRSARKAKKLSLEELAHRVDSDSGNLSRLERGLQSTTPEKLKQIMTILDIKLSTQQGSSSRQDSEMSNVQMVQQPTNKPRKYPLIHREQIQAWAESSDNFNLDEEDMHLESTEDAGDRGFWMVVAGDYMACGGNPSFPEGSHILVKPGAEVVSGKYYVVVLGGKEQTFKQYVEDAGHKYLRPLNTNYRTIEIDDNCHFIGRVIDAKMTGL</sequence>
<dbReference type="SUPFAM" id="SSF51306">
    <property type="entry name" value="LexA/Signal peptidase"/>
    <property type="match status" value="1"/>
</dbReference>
<reference evidence="6 7" key="1">
    <citation type="submission" date="2019-09" db="EMBL/GenBank/DDBJ databases">
        <authorList>
            <person name="Chandra G."/>
            <person name="Truman W A."/>
        </authorList>
    </citation>
    <scope>NUCLEOTIDE SEQUENCE [LARGE SCALE GENOMIC DNA]</scope>
    <source>
        <strain evidence="6">PS870</strain>
    </source>
</reference>
<dbReference type="InterPro" id="IPR010982">
    <property type="entry name" value="Lambda_DNA-bd_dom_sf"/>
</dbReference>
<dbReference type="PANTHER" id="PTHR40661:SF3">
    <property type="entry name" value="FELS-1 PROPHAGE TRANSCRIPTIONAL REGULATOR"/>
    <property type="match status" value="1"/>
</dbReference>
<proteinExistence type="predicted"/>
<evidence type="ECO:0000256" key="4">
    <source>
        <dbReference type="SAM" id="MobiDB-lite"/>
    </source>
</evidence>
<keyword evidence="1" id="KW-0805">Transcription regulation</keyword>
<dbReference type="AlphaFoldDB" id="A0A5E7QJW2"/>
<dbReference type="Pfam" id="PF01381">
    <property type="entry name" value="HTH_3"/>
    <property type="match status" value="1"/>
</dbReference>
<evidence type="ECO:0000256" key="3">
    <source>
        <dbReference type="ARBA" id="ARBA00023163"/>
    </source>
</evidence>
<dbReference type="SMART" id="SM00530">
    <property type="entry name" value="HTH_XRE"/>
    <property type="match status" value="1"/>
</dbReference>
<dbReference type="GO" id="GO:0003677">
    <property type="term" value="F:DNA binding"/>
    <property type="evidence" value="ECO:0007669"/>
    <property type="project" value="UniProtKB-KW"/>
</dbReference>
<dbReference type="InterPro" id="IPR015927">
    <property type="entry name" value="Peptidase_S24_S26A/B/C"/>
</dbReference>
<dbReference type="PROSITE" id="PS50943">
    <property type="entry name" value="HTH_CROC1"/>
    <property type="match status" value="1"/>
</dbReference>
<accession>A0A5E7QJW2</accession>
<dbReference type="EMBL" id="CABVIK010000049">
    <property type="protein sequence ID" value="VVP62049.1"/>
    <property type="molecule type" value="Genomic_DNA"/>
</dbReference>
<evidence type="ECO:0000313" key="6">
    <source>
        <dbReference type="EMBL" id="VVP62049.1"/>
    </source>
</evidence>
<dbReference type="Gene3D" id="1.10.260.40">
    <property type="entry name" value="lambda repressor-like DNA-binding domains"/>
    <property type="match status" value="1"/>
</dbReference>
<keyword evidence="3" id="KW-0804">Transcription</keyword>
<dbReference type="CDD" id="cd00093">
    <property type="entry name" value="HTH_XRE"/>
    <property type="match status" value="1"/>
</dbReference>
<dbReference type="Pfam" id="PF00717">
    <property type="entry name" value="Peptidase_S24"/>
    <property type="match status" value="1"/>
</dbReference>
<protein>
    <recommendedName>
        <fullName evidence="5">HTH cro/C1-type domain-containing protein</fullName>
    </recommendedName>
</protein>
<dbReference type="Gene3D" id="2.10.109.10">
    <property type="entry name" value="Umud Fragment, subunit A"/>
    <property type="match status" value="1"/>
</dbReference>
<dbReference type="PANTHER" id="PTHR40661">
    <property type="match status" value="1"/>
</dbReference>
<evidence type="ECO:0000259" key="5">
    <source>
        <dbReference type="PROSITE" id="PS50943"/>
    </source>
</evidence>
<dbReference type="Proteomes" id="UP000349468">
    <property type="component" value="Unassembled WGS sequence"/>
</dbReference>
<dbReference type="InterPro" id="IPR001387">
    <property type="entry name" value="Cro/C1-type_HTH"/>
</dbReference>
<feature type="region of interest" description="Disordered" evidence="4">
    <location>
        <begin position="98"/>
        <end position="120"/>
    </location>
</feature>
<dbReference type="InterPro" id="IPR036286">
    <property type="entry name" value="LexA/Signal_pep-like_sf"/>
</dbReference>
<dbReference type="SUPFAM" id="SSF47413">
    <property type="entry name" value="lambda repressor-like DNA-binding domains"/>
    <property type="match status" value="1"/>
</dbReference>
<dbReference type="CDD" id="cd06529">
    <property type="entry name" value="S24_LexA-like"/>
    <property type="match status" value="1"/>
</dbReference>
<organism evidence="6 7">
    <name type="scientific">Pseudomonas fluorescens</name>
    <dbReference type="NCBI Taxonomy" id="294"/>
    <lineage>
        <taxon>Bacteria</taxon>
        <taxon>Pseudomonadati</taxon>
        <taxon>Pseudomonadota</taxon>
        <taxon>Gammaproteobacteria</taxon>
        <taxon>Pseudomonadales</taxon>
        <taxon>Pseudomonadaceae</taxon>
        <taxon>Pseudomonas</taxon>
    </lineage>
</organism>
<evidence type="ECO:0000256" key="1">
    <source>
        <dbReference type="ARBA" id="ARBA00023015"/>
    </source>
</evidence>
<dbReference type="InterPro" id="IPR039418">
    <property type="entry name" value="LexA-like"/>
</dbReference>
<evidence type="ECO:0000313" key="7">
    <source>
        <dbReference type="Proteomes" id="UP000349468"/>
    </source>
</evidence>
<feature type="domain" description="HTH cro/C1-type" evidence="5">
    <location>
        <begin position="44"/>
        <end position="98"/>
    </location>
</feature>
<evidence type="ECO:0000256" key="2">
    <source>
        <dbReference type="ARBA" id="ARBA00023125"/>
    </source>
</evidence>
<keyword evidence="2" id="KW-0238">DNA-binding</keyword>
<name>A0A5E7QJW2_PSEFL</name>
<gene>
    <name evidence="6" type="ORF">PS870_06515</name>
</gene>